<dbReference type="GO" id="GO:0006487">
    <property type="term" value="P:protein N-linked glycosylation"/>
    <property type="evidence" value="ECO:0007669"/>
    <property type="project" value="TreeGrafter"/>
</dbReference>
<dbReference type="Pfam" id="PF00535">
    <property type="entry name" value="Glycos_transf_2"/>
    <property type="match status" value="1"/>
</dbReference>
<dbReference type="SUPFAM" id="SSF53448">
    <property type="entry name" value="Nucleotide-diphospho-sugar transferases"/>
    <property type="match status" value="1"/>
</dbReference>
<feature type="domain" description="Glycosyltransferase 2-like" evidence="1">
    <location>
        <begin position="44"/>
        <end position="125"/>
    </location>
</feature>
<reference evidence="2 3" key="1">
    <citation type="submission" date="2018-04" db="EMBL/GenBank/DDBJ databases">
        <title>Halococcoides cellulosivorans gen. nov., sp. nov., an extremely halophilic cellulose-utilizing haloarchaeon from hypersaline lakes.</title>
        <authorList>
            <person name="Sorokin D.Y."/>
            <person name="Toshchakov S.V."/>
            <person name="Samarov N.I."/>
            <person name="Korzhenkov A."/>
            <person name="Kublanov I.V."/>
        </authorList>
    </citation>
    <scope>NUCLEOTIDE SEQUENCE [LARGE SCALE GENOMIC DNA]</scope>
    <source>
        <strain evidence="2 3">HArcel1</strain>
    </source>
</reference>
<organism evidence="2 3">
    <name type="scientific">Halococcoides cellulosivorans</name>
    <dbReference type="NCBI Taxonomy" id="1679096"/>
    <lineage>
        <taxon>Archaea</taxon>
        <taxon>Methanobacteriati</taxon>
        <taxon>Methanobacteriota</taxon>
        <taxon>Stenosarchaea group</taxon>
        <taxon>Halobacteria</taxon>
        <taxon>Halobacteriales</taxon>
        <taxon>Haloarculaceae</taxon>
        <taxon>Halococcoides</taxon>
    </lineage>
</organism>
<sequence length="256" mass="27785">MSRSVGVVVPAFRPDVEGLIAYVDQLSAALDDPTIRIELDDPDEGVRERLDAADAEVATVSERRGKGAAITAGFEALDTDVLAFVDADGATPARSVAAVIDPVRSDSADLSVGSRRHPESDVGSHQTVGRRLLGDGFAWLARRFLAADLYDFQCGAKALSAAVWETVRGHLYEAGFAWDVELIAVAAAFDYRIEEVPITWQDQPGSTVDPLDAVLEMGRTLLTARHRARQIQDSRLHRAIADRRDDGEALIRRGHS</sequence>
<protein>
    <submittedName>
        <fullName evidence="2">Dolichol-P-glucose transferase</fullName>
    </submittedName>
</protein>
<dbReference type="GeneID" id="36512872"/>
<dbReference type="GO" id="GO:0016740">
    <property type="term" value="F:transferase activity"/>
    <property type="evidence" value="ECO:0007669"/>
    <property type="project" value="UniProtKB-KW"/>
</dbReference>
<keyword evidence="3" id="KW-1185">Reference proteome</keyword>
<dbReference type="InterPro" id="IPR029044">
    <property type="entry name" value="Nucleotide-diphossugar_trans"/>
</dbReference>
<accession>A0A2R4X2P4</accession>
<dbReference type="EMBL" id="CP028858">
    <property type="protein sequence ID" value="AWB28044.1"/>
    <property type="molecule type" value="Genomic_DNA"/>
</dbReference>
<evidence type="ECO:0000313" key="2">
    <source>
        <dbReference type="EMBL" id="AWB28044.1"/>
    </source>
</evidence>
<gene>
    <name evidence="2" type="ORF">HARCEL1_10155</name>
</gene>
<dbReference type="Proteomes" id="UP000244727">
    <property type="component" value="Chromosome"/>
</dbReference>
<dbReference type="PANTHER" id="PTHR10859:SF91">
    <property type="entry name" value="DOLICHYL-PHOSPHATE BETA-GLUCOSYLTRANSFERASE"/>
    <property type="match status" value="1"/>
</dbReference>
<dbReference type="AlphaFoldDB" id="A0A2R4X2P4"/>
<dbReference type="KEGG" id="harc:HARCEL1_10155"/>
<evidence type="ECO:0000259" key="1">
    <source>
        <dbReference type="Pfam" id="PF00535"/>
    </source>
</evidence>
<dbReference type="PANTHER" id="PTHR10859">
    <property type="entry name" value="GLYCOSYL TRANSFERASE"/>
    <property type="match status" value="1"/>
</dbReference>
<name>A0A2R4X2P4_9EURY</name>
<dbReference type="InterPro" id="IPR001173">
    <property type="entry name" value="Glyco_trans_2-like"/>
</dbReference>
<proteinExistence type="predicted"/>
<keyword evidence="2" id="KW-0808">Transferase</keyword>
<dbReference type="RefSeq" id="WP_108383115.1">
    <property type="nucleotide sequence ID" value="NZ_CP028858.1"/>
</dbReference>
<evidence type="ECO:0000313" key="3">
    <source>
        <dbReference type="Proteomes" id="UP000244727"/>
    </source>
</evidence>
<dbReference type="Gene3D" id="3.90.550.10">
    <property type="entry name" value="Spore Coat Polysaccharide Biosynthesis Protein SpsA, Chain A"/>
    <property type="match status" value="1"/>
</dbReference>